<keyword evidence="3" id="KW-1185">Reference proteome</keyword>
<dbReference type="EMBL" id="NHYD01003901">
    <property type="protein sequence ID" value="PPQ70483.1"/>
    <property type="molecule type" value="Genomic_DNA"/>
</dbReference>
<dbReference type="AlphaFoldDB" id="A0A409VW72"/>
<sequence length="344" mass="39258">MDPVPLNSATQKFMDYLRQLLNLSSPMAGAIPVAGTPLKASIDALLAVMNGVKMKGENRRNVANMIQRLYRLEANISAMPPAASSTLQNRNDELVRHVSLSMMFRYALNVRCTPRKLNEMSSRLKGMSVKSIIRSGDIKAAILDCISDIDAQERDYTVLSLMWLQCAVQDITSQLPSVVRQGIVFVKDATGRDYKFLVEQCRLPKQFLGILLSYFKDTNKDKVLREIIDRGTYHFYIETDSGISLLDKWSTIQAGTRIIMSVIFDQTSRQNKYKCPRPECGAWNDCIDEKNRWIDCEHCNGRFQITKEERRLDESRAGASLKVVRHLDLIQIFHLRQRVCALYP</sequence>
<dbReference type="Pfam" id="PF22893">
    <property type="entry name" value="ULD_2"/>
    <property type="match status" value="1"/>
</dbReference>
<dbReference type="OrthoDB" id="3058759at2759"/>
<accession>A0A409VW72</accession>
<reference evidence="2 3" key="1">
    <citation type="journal article" date="2018" name="Evol. Lett.">
        <title>Horizontal gene cluster transfer increased hallucinogenic mushroom diversity.</title>
        <authorList>
            <person name="Reynolds H.T."/>
            <person name="Vijayakumar V."/>
            <person name="Gluck-Thaler E."/>
            <person name="Korotkin H.B."/>
            <person name="Matheny P.B."/>
            <person name="Slot J.C."/>
        </authorList>
    </citation>
    <scope>NUCLEOTIDE SEQUENCE [LARGE SCALE GENOMIC DNA]</scope>
    <source>
        <strain evidence="2 3">2631</strain>
    </source>
</reference>
<proteinExistence type="predicted"/>
<evidence type="ECO:0000259" key="1">
    <source>
        <dbReference type="Pfam" id="PF22893"/>
    </source>
</evidence>
<dbReference type="InParanoid" id="A0A409VW72"/>
<name>A0A409VW72_PSICY</name>
<evidence type="ECO:0000313" key="3">
    <source>
        <dbReference type="Proteomes" id="UP000283269"/>
    </source>
</evidence>
<organism evidence="2 3">
    <name type="scientific">Psilocybe cyanescens</name>
    <dbReference type="NCBI Taxonomy" id="93625"/>
    <lineage>
        <taxon>Eukaryota</taxon>
        <taxon>Fungi</taxon>
        <taxon>Dikarya</taxon>
        <taxon>Basidiomycota</taxon>
        <taxon>Agaricomycotina</taxon>
        <taxon>Agaricomycetes</taxon>
        <taxon>Agaricomycetidae</taxon>
        <taxon>Agaricales</taxon>
        <taxon>Agaricineae</taxon>
        <taxon>Strophariaceae</taxon>
        <taxon>Psilocybe</taxon>
    </lineage>
</organism>
<comment type="caution">
    <text evidence="2">The sequence shown here is derived from an EMBL/GenBank/DDBJ whole genome shotgun (WGS) entry which is preliminary data.</text>
</comment>
<feature type="domain" description="Ubiquitin-like" evidence="1">
    <location>
        <begin position="181"/>
        <end position="265"/>
    </location>
</feature>
<protein>
    <recommendedName>
        <fullName evidence="1">Ubiquitin-like domain-containing protein</fullName>
    </recommendedName>
</protein>
<gene>
    <name evidence="2" type="ORF">CVT25_007397</name>
</gene>
<dbReference type="InterPro" id="IPR054464">
    <property type="entry name" value="ULD_fung"/>
</dbReference>
<evidence type="ECO:0000313" key="2">
    <source>
        <dbReference type="EMBL" id="PPQ70483.1"/>
    </source>
</evidence>
<dbReference type="Proteomes" id="UP000283269">
    <property type="component" value="Unassembled WGS sequence"/>
</dbReference>